<dbReference type="RefSeq" id="WP_305109956.1">
    <property type="nucleotide sequence ID" value="NZ_JAUTIX010000001.1"/>
</dbReference>
<gene>
    <name evidence="2" type="ORF">Q7X28_00465</name>
</gene>
<reference evidence="2" key="1">
    <citation type="submission" date="2023-08" db="EMBL/GenBank/DDBJ databases">
        <title>The draft genome of Tsukamurella strandjordii strain 050030.</title>
        <authorList>
            <person name="Zhao F."/>
            <person name="Feng Y."/>
            <person name="Zong Z."/>
        </authorList>
    </citation>
    <scope>NUCLEOTIDE SEQUENCE</scope>
    <source>
        <strain evidence="2">050030</strain>
    </source>
</reference>
<feature type="domain" description="HNH nuclease" evidence="1">
    <location>
        <begin position="357"/>
        <end position="409"/>
    </location>
</feature>
<dbReference type="CDD" id="cd00085">
    <property type="entry name" value="HNHc"/>
    <property type="match status" value="1"/>
</dbReference>
<dbReference type="EMBL" id="JAUTIX010000001">
    <property type="protein sequence ID" value="MDP0396385.1"/>
    <property type="molecule type" value="Genomic_DNA"/>
</dbReference>
<organism evidence="2 3">
    <name type="scientific">Tsukamurella strandjordii</name>
    <dbReference type="NCBI Taxonomy" id="147577"/>
    <lineage>
        <taxon>Bacteria</taxon>
        <taxon>Bacillati</taxon>
        <taxon>Actinomycetota</taxon>
        <taxon>Actinomycetes</taxon>
        <taxon>Mycobacteriales</taxon>
        <taxon>Tsukamurellaceae</taxon>
        <taxon>Tsukamurella</taxon>
    </lineage>
</organism>
<keyword evidence="3" id="KW-1185">Reference proteome</keyword>
<dbReference type="Proteomes" id="UP001178281">
    <property type="component" value="Unassembled WGS sequence"/>
</dbReference>
<evidence type="ECO:0000259" key="1">
    <source>
        <dbReference type="SMART" id="SM00507"/>
    </source>
</evidence>
<dbReference type="InterPro" id="IPR003615">
    <property type="entry name" value="HNH_nuc"/>
</dbReference>
<dbReference type="InterPro" id="IPR003870">
    <property type="entry name" value="DUF222"/>
</dbReference>
<evidence type="ECO:0000313" key="3">
    <source>
        <dbReference type="Proteomes" id="UP001178281"/>
    </source>
</evidence>
<dbReference type="SMART" id="SM00507">
    <property type="entry name" value="HNHc"/>
    <property type="match status" value="1"/>
</dbReference>
<proteinExistence type="predicted"/>
<dbReference type="AlphaFoldDB" id="A0AA90N7T8"/>
<accession>A0AA90N7T8</accession>
<name>A0AA90N7T8_9ACTN</name>
<evidence type="ECO:0000313" key="2">
    <source>
        <dbReference type="EMBL" id="MDP0396385.1"/>
    </source>
</evidence>
<sequence length="532" mass="56882">MNAIIRTSEGYLAALAAFEHATDALADADPVLLSSPEVLGGLRRLEAAARKVPAAQHALTQVAHEQGLPGSLGYTGMKELLTDQLRLAGTEARDRVHGARNRAVEHLPSGVAAPRFAVAAAAQREGAISERHALAVEQVFRHCPQSLSEPEVLEDILVTAAREVTPEEVAKIGRRAVELLDPDGAEPNPEKARRSRGVEIGRQDANLMSEFGGSLSAEGRALLDAVLDKLARPGVNNPDDPECPGEGASAEALADAAERDRRSAAQRNHDALVAALRIAVGSGALGQHRGVPCVPIITMGIDQLESETGIATTATGGRLPIADAVRMAGTNPRYFLLLDLAERPLFLGREKRLASTDQRIALYGSEKGCSAPGCDAPATRTQVHHVTEWAGGGRTDITGLTLACDAHHGKVTPTPTGMETIVVPTGEFAGRIGWRRRADASGGHRVNHSHHAAELYREALERWQRRREEMRRAWRAEDLRVQYQDRIGSAYADIDALLDGPHGPPLLEALLAEHDAEDAWRSSSPGGLRPAA</sequence>
<protein>
    <submittedName>
        <fullName evidence="2">DUF222 domain-containing protein</fullName>
    </submittedName>
</protein>
<comment type="caution">
    <text evidence="2">The sequence shown here is derived from an EMBL/GenBank/DDBJ whole genome shotgun (WGS) entry which is preliminary data.</text>
</comment>
<dbReference type="Pfam" id="PF02720">
    <property type="entry name" value="DUF222"/>
    <property type="match status" value="1"/>
</dbReference>